<organism evidence="1 2">
    <name type="scientific">Jeotgalibaca ciconiae</name>
    <dbReference type="NCBI Taxonomy" id="2496265"/>
    <lineage>
        <taxon>Bacteria</taxon>
        <taxon>Bacillati</taxon>
        <taxon>Bacillota</taxon>
        <taxon>Bacilli</taxon>
        <taxon>Lactobacillales</taxon>
        <taxon>Carnobacteriaceae</taxon>
        <taxon>Jeotgalibaca</taxon>
    </lineage>
</organism>
<dbReference type="Gene3D" id="3.30.460.10">
    <property type="entry name" value="Beta Polymerase, domain 2"/>
    <property type="match status" value="1"/>
</dbReference>
<keyword evidence="1" id="KW-0548">Nucleotidyltransferase</keyword>
<dbReference type="RefSeq" id="WP_126109872.1">
    <property type="nucleotide sequence ID" value="NZ_CP034465.1"/>
</dbReference>
<dbReference type="InterPro" id="IPR043519">
    <property type="entry name" value="NT_sf"/>
</dbReference>
<dbReference type="Gene3D" id="1.20.120.330">
    <property type="entry name" value="Nucleotidyltransferases domain 2"/>
    <property type="match status" value="1"/>
</dbReference>
<gene>
    <name evidence="1" type="primary">ant(6)</name>
    <name evidence="1" type="ORF">EJN90_07275</name>
</gene>
<sequence>MRSEKEIFELFLNFAQEDERIRIVTLEGSRTNPTIPDDGFKDYDLSYFVTDMKPYQQNDEWLDIFGKRLILQKPEDMELYPPELGNWYSYLMLFEDGNKVDLSLIPLEKTDEYFENHDGLVEVLIDKDERILTNPIPTDRQYWIQKPSAAKFDDCCNEFWWVSTYVAKGLARKEFLFAVDHLNQIIRPSLLLMMSWKIGFEKGYQFSLGKNYKFIKKFLPEEDWEDLIKTFRCDGYEECWQALFLCHKLFRKYSNELASFHRYQYLDYDEKVSVYIKKIYQQDLEVDV</sequence>
<dbReference type="InterPro" id="IPR007530">
    <property type="entry name" value="Aminoglycoside_adenylylTfrase"/>
</dbReference>
<dbReference type="SUPFAM" id="SSF81631">
    <property type="entry name" value="PAP/OAS1 substrate-binding domain"/>
    <property type="match status" value="1"/>
</dbReference>
<keyword evidence="1" id="KW-0808">Transferase</keyword>
<dbReference type="PIRSF" id="PIRSF000812">
    <property type="entry name" value="AAD"/>
    <property type="match status" value="1"/>
</dbReference>
<dbReference type="AlphaFoldDB" id="A0A3Q9BL43"/>
<evidence type="ECO:0000313" key="2">
    <source>
        <dbReference type="Proteomes" id="UP000273326"/>
    </source>
</evidence>
<reference evidence="2" key="1">
    <citation type="submission" date="2018-12" db="EMBL/GenBank/DDBJ databases">
        <title>Complete genome sequencing of Jeotgalibaca sp. H21T32.</title>
        <authorList>
            <person name="Bae J.-W."/>
            <person name="Lee S.-Y."/>
        </authorList>
    </citation>
    <scope>NUCLEOTIDE SEQUENCE [LARGE SCALE GENOMIC DNA]</scope>
    <source>
        <strain evidence="2">H21T32</strain>
    </source>
</reference>
<dbReference type="EMBL" id="CP034465">
    <property type="protein sequence ID" value="AZP04448.1"/>
    <property type="molecule type" value="Genomic_DNA"/>
</dbReference>
<dbReference type="Proteomes" id="UP000273326">
    <property type="component" value="Chromosome"/>
</dbReference>
<dbReference type="GO" id="GO:0016779">
    <property type="term" value="F:nucleotidyltransferase activity"/>
    <property type="evidence" value="ECO:0007669"/>
    <property type="project" value="UniProtKB-KW"/>
</dbReference>
<protein>
    <submittedName>
        <fullName evidence="1">Aminoglycoside 6-adenylyltransferase</fullName>
    </submittedName>
</protein>
<dbReference type="SUPFAM" id="SSF81301">
    <property type="entry name" value="Nucleotidyltransferase"/>
    <property type="match status" value="1"/>
</dbReference>
<dbReference type="Pfam" id="PF04439">
    <property type="entry name" value="Adenyl_transf"/>
    <property type="match status" value="1"/>
</dbReference>
<dbReference type="NCBIfam" id="NF033084">
    <property type="entry name" value="ANT_6"/>
    <property type="match status" value="1"/>
</dbReference>
<accession>A0A3Q9BL43</accession>
<evidence type="ECO:0000313" key="1">
    <source>
        <dbReference type="EMBL" id="AZP04448.1"/>
    </source>
</evidence>
<proteinExistence type="predicted"/>
<name>A0A3Q9BL43_9LACT</name>
<dbReference type="KEGG" id="jeh:EJN90_07275"/>
<keyword evidence="2" id="KW-1185">Reference proteome</keyword>
<dbReference type="OrthoDB" id="9776406at2"/>